<name>A0A934RSP9_9BACT</name>
<keyword evidence="2" id="KW-1185">Reference proteome</keyword>
<reference evidence="1" key="1">
    <citation type="submission" date="2021-01" db="EMBL/GenBank/DDBJ databases">
        <title>Modified the classification status of verrucomicrobia.</title>
        <authorList>
            <person name="Feng X."/>
        </authorList>
    </citation>
    <scope>NUCLEOTIDE SEQUENCE</scope>
    <source>
        <strain evidence="1">KCTC 12986</strain>
    </source>
</reference>
<organism evidence="1 2">
    <name type="scientific">Roseibacillus ishigakijimensis</name>
    <dbReference type="NCBI Taxonomy" id="454146"/>
    <lineage>
        <taxon>Bacteria</taxon>
        <taxon>Pseudomonadati</taxon>
        <taxon>Verrucomicrobiota</taxon>
        <taxon>Verrucomicrobiia</taxon>
        <taxon>Verrucomicrobiales</taxon>
        <taxon>Verrucomicrobiaceae</taxon>
        <taxon>Roseibacillus</taxon>
    </lineage>
</organism>
<dbReference type="EMBL" id="JAENIO010000044">
    <property type="protein sequence ID" value="MBK1835212.1"/>
    <property type="molecule type" value="Genomic_DNA"/>
</dbReference>
<dbReference type="Proteomes" id="UP000604083">
    <property type="component" value="Unassembled WGS sequence"/>
</dbReference>
<dbReference type="AlphaFoldDB" id="A0A934RSP9"/>
<sequence length="49" mass="5529">MNEQKGASPRLMSLDALRGIDMFFIVGMEEAFRALAKMVPMEPDLNTRV</sequence>
<comment type="caution">
    <text evidence="1">The sequence shown here is derived from an EMBL/GenBank/DDBJ whole genome shotgun (WGS) entry which is preliminary data.</text>
</comment>
<proteinExistence type="predicted"/>
<evidence type="ECO:0000313" key="1">
    <source>
        <dbReference type="EMBL" id="MBK1835212.1"/>
    </source>
</evidence>
<protein>
    <submittedName>
        <fullName evidence="1">Uncharacterized protein</fullName>
    </submittedName>
</protein>
<accession>A0A934RSP9</accession>
<gene>
    <name evidence="1" type="ORF">JIN78_14170</name>
</gene>
<dbReference type="RefSeq" id="WP_200392647.1">
    <property type="nucleotide sequence ID" value="NZ_JAENIO010000044.1"/>
</dbReference>
<evidence type="ECO:0000313" key="2">
    <source>
        <dbReference type="Proteomes" id="UP000604083"/>
    </source>
</evidence>